<dbReference type="Ensembl" id="ENSSFOT00015030716.2">
    <property type="protein sequence ID" value="ENSSFOP00015030369.2"/>
    <property type="gene ID" value="ENSSFOG00015019499.2"/>
</dbReference>
<evidence type="ECO:0000259" key="15">
    <source>
        <dbReference type="PROSITE" id="PS51810"/>
    </source>
</evidence>
<feature type="region of interest" description="Disordered" evidence="13">
    <location>
        <begin position="634"/>
        <end position="673"/>
    </location>
</feature>
<feature type="compositionally biased region" description="Polar residues" evidence="13">
    <location>
        <begin position="649"/>
        <end position="666"/>
    </location>
</feature>
<dbReference type="InterPro" id="IPR049361">
    <property type="entry name" value="ZFPM1/2_PR"/>
</dbReference>
<dbReference type="OrthoDB" id="8742770at2759"/>
<keyword evidence="4" id="KW-0677">Repeat</keyword>
<feature type="domain" description="CCHC FOG-type" evidence="15">
    <location>
        <begin position="236"/>
        <end position="269"/>
    </location>
</feature>
<gene>
    <name evidence="16" type="primary">LOC108927863</name>
</gene>
<evidence type="ECO:0000256" key="8">
    <source>
        <dbReference type="ARBA" id="ARBA00023125"/>
    </source>
</evidence>
<feature type="region of interest" description="Disordered" evidence="13">
    <location>
        <begin position="950"/>
        <end position="1008"/>
    </location>
</feature>
<feature type="domain" description="CCHC FOG-type" evidence="15">
    <location>
        <begin position="1092"/>
        <end position="1125"/>
    </location>
</feature>
<keyword evidence="3" id="KW-0479">Metal-binding</keyword>
<dbReference type="GO" id="GO:0008270">
    <property type="term" value="F:zinc ion binding"/>
    <property type="evidence" value="ECO:0007669"/>
    <property type="project" value="UniProtKB-KW"/>
</dbReference>
<dbReference type="GO" id="GO:0045944">
    <property type="term" value="P:positive regulation of transcription by RNA polymerase II"/>
    <property type="evidence" value="ECO:0007669"/>
    <property type="project" value="TreeGrafter"/>
</dbReference>
<dbReference type="PANTHER" id="PTHR12958">
    <property type="entry name" value="FRIEND OF GATA2-RELATED"/>
    <property type="match status" value="1"/>
</dbReference>
<dbReference type="InterPro" id="IPR036236">
    <property type="entry name" value="Znf_C2H2_sf"/>
</dbReference>
<reference evidence="16" key="2">
    <citation type="submission" date="2025-08" db="UniProtKB">
        <authorList>
            <consortium name="Ensembl"/>
        </authorList>
    </citation>
    <scope>IDENTIFICATION</scope>
</reference>
<dbReference type="Gene3D" id="3.30.160.60">
    <property type="entry name" value="Classic Zinc Finger"/>
    <property type="match status" value="1"/>
</dbReference>
<dbReference type="GO" id="GO:0009653">
    <property type="term" value="P:anatomical structure morphogenesis"/>
    <property type="evidence" value="ECO:0007669"/>
    <property type="project" value="UniProtKB-ARBA"/>
</dbReference>
<feature type="domain" description="CCHC FOG-type" evidence="15">
    <location>
        <begin position="668"/>
        <end position="701"/>
    </location>
</feature>
<keyword evidence="6" id="KW-0862">Zinc</keyword>
<evidence type="ECO:0000256" key="4">
    <source>
        <dbReference type="ARBA" id="ARBA00022737"/>
    </source>
</evidence>
<evidence type="ECO:0000256" key="10">
    <source>
        <dbReference type="ARBA" id="ARBA00023163"/>
    </source>
</evidence>
<dbReference type="GO" id="GO:0000122">
    <property type="term" value="P:negative regulation of transcription by RNA polymerase II"/>
    <property type="evidence" value="ECO:0007669"/>
    <property type="project" value="TreeGrafter"/>
</dbReference>
<dbReference type="PROSITE" id="PS50157">
    <property type="entry name" value="ZINC_FINGER_C2H2_2"/>
    <property type="match status" value="1"/>
</dbReference>
<dbReference type="GO" id="GO:0005634">
    <property type="term" value="C:nucleus"/>
    <property type="evidence" value="ECO:0007669"/>
    <property type="project" value="UniProtKB-SubCell"/>
</dbReference>
<evidence type="ECO:0000256" key="13">
    <source>
        <dbReference type="SAM" id="MobiDB-lite"/>
    </source>
</evidence>
<keyword evidence="17" id="KW-1185">Reference proteome</keyword>
<dbReference type="GO" id="GO:0030154">
    <property type="term" value="P:cell differentiation"/>
    <property type="evidence" value="ECO:0007669"/>
    <property type="project" value="UniProtKB-ARBA"/>
</dbReference>
<keyword evidence="5 12" id="KW-0863">Zinc-finger</keyword>
<keyword evidence="9" id="KW-0010">Activator</keyword>
<dbReference type="GO" id="GO:0003677">
    <property type="term" value="F:DNA binding"/>
    <property type="evidence" value="ECO:0007669"/>
    <property type="project" value="UniProtKB-KW"/>
</dbReference>
<organism evidence="16 17">
    <name type="scientific">Scleropages formosus</name>
    <name type="common">Asian bonytongue</name>
    <name type="synonym">Osteoglossum formosum</name>
    <dbReference type="NCBI Taxonomy" id="113540"/>
    <lineage>
        <taxon>Eukaryota</taxon>
        <taxon>Metazoa</taxon>
        <taxon>Chordata</taxon>
        <taxon>Craniata</taxon>
        <taxon>Vertebrata</taxon>
        <taxon>Euteleostomi</taxon>
        <taxon>Actinopterygii</taxon>
        <taxon>Neopterygii</taxon>
        <taxon>Teleostei</taxon>
        <taxon>Osteoglossocephala</taxon>
        <taxon>Osteoglossomorpha</taxon>
        <taxon>Osteoglossiformes</taxon>
        <taxon>Osteoglossidae</taxon>
        <taxon>Scleropages</taxon>
    </lineage>
</organism>
<dbReference type="InterPro" id="IPR059121">
    <property type="entry name" value="CCHC_ZFPM2-like"/>
</dbReference>
<evidence type="ECO:0000256" key="3">
    <source>
        <dbReference type="ARBA" id="ARBA00022723"/>
    </source>
</evidence>
<accession>A0A8C9S7R1</accession>
<feature type="domain" description="CCHC FOG-type" evidence="15">
    <location>
        <begin position="830"/>
        <end position="863"/>
    </location>
</feature>
<feature type="domain" description="CCHC FOG-type" evidence="15">
    <location>
        <begin position="533"/>
        <end position="566"/>
    </location>
</feature>
<dbReference type="InterPro" id="IPR013087">
    <property type="entry name" value="Znf_C2H2_type"/>
</dbReference>
<evidence type="ECO:0000313" key="17">
    <source>
        <dbReference type="Proteomes" id="UP000694397"/>
    </source>
</evidence>
<dbReference type="GO" id="GO:0061629">
    <property type="term" value="F:RNA polymerase II-specific DNA-binding transcription factor binding"/>
    <property type="evidence" value="ECO:0007669"/>
    <property type="project" value="InterPro"/>
</dbReference>
<dbReference type="PROSITE" id="PS00028">
    <property type="entry name" value="ZINC_FINGER_C2H2_1"/>
    <property type="match status" value="2"/>
</dbReference>
<keyword evidence="10" id="KW-0804">Transcription</keyword>
<dbReference type="Proteomes" id="UP000694397">
    <property type="component" value="Chromosome 23"/>
</dbReference>
<evidence type="ECO:0000256" key="2">
    <source>
        <dbReference type="ARBA" id="ARBA00022491"/>
    </source>
</evidence>
<name>A0A8C9S7R1_SCLFO</name>
<dbReference type="InterPro" id="IPR039746">
    <property type="entry name" value="FOG"/>
</dbReference>
<evidence type="ECO:0000256" key="12">
    <source>
        <dbReference type="PROSITE-ProRule" id="PRU00042"/>
    </source>
</evidence>
<evidence type="ECO:0000256" key="6">
    <source>
        <dbReference type="ARBA" id="ARBA00022833"/>
    </source>
</evidence>
<reference evidence="16" key="3">
    <citation type="submission" date="2025-09" db="UniProtKB">
        <authorList>
            <consortium name="Ensembl"/>
        </authorList>
    </citation>
    <scope>IDENTIFICATION</scope>
</reference>
<dbReference type="InterPro" id="IPR034731">
    <property type="entry name" value="Znf_CCHC_FOG"/>
</dbReference>
<feature type="compositionally biased region" description="Polar residues" evidence="13">
    <location>
        <begin position="464"/>
        <end position="475"/>
    </location>
</feature>
<dbReference type="Pfam" id="PF21182">
    <property type="entry name" value="FOG1-like_PR"/>
    <property type="match status" value="1"/>
</dbReference>
<feature type="compositionally biased region" description="Basic and acidic residues" evidence="13">
    <location>
        <begin position="77"/>
        <end position="89"/>
    </location>
</feature>
<dbReference type="SMART" id="SM00355">
    <property type="entry name" value="ZnF_C2H2"/>
    <property type="match status" value="8"/>
</dbReference>
<dbReference type="PROSITE" id="PS51810">
    <property type="entry name" value="ZF_CCHC_FOG"/>
    <property type="match status" value="5"/>
</dbReference>
<evidence type="ECO:0000256" key="5">
    <source>
        <dbReference type="ARBA" id="ARBA00022771"/>
    </source>
</evidence>
<evidence type="ECO:0000256" key="1">
    <source>
        <dbReference type="ARBA" id="ARBA00004123"/>
    </source>
</evidence>
<keyword evidence="2" id="KW-0678">Repressor</keyword>
<proteinExistence type="predicted"/>
<evidence type="ECO:0000256" key="7">
    <source>
        <dbReference type="ARBA" id="ARBA00023015"/>
    </source>
</evidence>
<dbReference type="AlphaFoldDB" id="A0A8C9S7R1"/>
<keyword evidence="11" id="KW-0539">Nucleus</keyword>
<protein>
    <submittedName>
        <fullName evidence="16">Zinc finger protein, FOG family member 2</fullName>
    </submittedName>
</protein>
<keyword evidence="8" id="KW-0238">DNA-binding</keyword>
<feature type="compositionally biased region" description="Basic residues" evidence="13">
    <location>
        <begin position="1"/>
        <end position="13"/>
    </location>
</feature>
<feature type="region of interest" description="Disordered" evidence="13">
    <location>
        <begin position="1"/>
        <end position="89"/>
    </location>
</feature>
<dbReference type="Pfam" id="PF25445">
    <property type="entry name" value="CCHC_ZFPM2"/>
    <property type="match status" value="2"/>
</dbReference>
<keyword evidence="7" id="KW-0805">Transcription regulation</keyword>
<evidence type="ECO:0000259" key="14">
    <source>
        <dbReference type="PROSITE" id="PS50157"/>
    </source>
</evidence>
<evidence type="ECO:0000256" key="9">
    <source>
        <dbReference type="ARBA" id="ARBA00023159"/>
    </source>
</evidence>
<evidence type="ECO:0000313" key="16">
    <source>
        <dbReference type="Ensembl" id="ENSSFOP00015030369.2"/>
    </source>
</evidence>
<feature type="region of interest" description="Disordered" evidence="13">
    <location>
        <begin position="453"/>
        <end position="475"/>
    </location>
</feature>
<dbReference type="GO" id="GO:0007507">
    <property type="term" value="P:heart development"/>
    <property type="evidence" value="ECO:0007669"/>
    <property type="project" value="TreeGrafter"/>
</dbReference>
<comment type="subcellular location">
    <subcellularLocation>
        <location evidence="1">Nucleus</location>
    </subcellularLocation>
</comment>
<reference evidence="16 17" key="1">
    <citation type="submission" date="2019-04" db="EMBL/GenBank/DDBJ databases">
        <authorList>
            <consortium name="Wellcome Sanger Institute Data Sharing"/>
        </authorList>
    </citation>
    <scope>NUCLEOTIDE SEQUENCE [LARGE SCALE GENOMIC DNA]</scope>
</reference>
<dbReference type="GeneTree" id="ENSGT00530000063823"/>
<evidence type="ECO:0000256" key="11">
    <source>
        <dbReference type="ARBA" id="ARBA00023242"/>
    </source>
</evidence>
<dbReference type="PANTHER" id="PTHR12958:SF5">
    <property type="entry name" value="ZINC FINGER PROTEIN ZFPM2"/>
    <property type="match status" value="1"/>
</dbReference>
<feature type="region of interest" description="Disordered" evidence="13">
    <location>
        <begin position="1024"/>
        <end position="1073"/>
    </location>
</feature>
<dbReference type="SUPFAM" id="SSF57667">
    <property type="entry name" value="beta-beta-alpha zinc fingers"/>
    <property type="match status" value="5"/>
</dbReference>
<feature type="domain" description="C2H2-type" evidence="14">
    <location>
        <begin position="355"/>
        <end position="377"/>
    </location>
</feature>
<sequence length="1130" mass="125084">MSRRKQSNPRQIKRPLDDSLGDEEERLSEGKDQRTTENLNPEKTFYVDTKHNSESMNYSCSKDEAEGLQELGELEDSEQKKNQCEPEDWDGPRELEVLLKDGERQIHSRQALPVGTTWGPFEGKMEVSPDGGAVKTSVPVALCSGSRWLLDVTWLGVEDNKNNCIIYSKSGQLWCTTTKPVLQGEELIAFAVDLDSQGPVVNQVTTVDGVYPARLLDSIQLLPQQAAIASILPSTTVNKDIFPCKACGIWYRSERNLQAHLMYYCSGRQRDHSAGADDIEGGSLRTANVCPFPQCNKRCVGVRGLEVHLSTHSGVKLETAIPPGSNLKCTICNYMAESLITFQHHVLSHLSQAAFRCNHCHISFQNHREFLQHQDFHRLSSGKLHRGADSELSPGTHEECYKQMSAEPTLKQDTLQSPKRVQSEEICISTELEKSEKKPVLCTPKGEANLGSKSSFSYSRVKSEPSSPRLASSPVQHHVGPTFSMGPFLSHFAFSQDLSMAPQASEILAKMSELVHRRLRHGRNSYSPMVYSPLMPKGATCFECNITFNNLDNYLVHKKHYCSSRWQHLAKSHDYSSISDKLTETVTPDSRHSSVSMLSPVHVSEAEGHLLQSACLNPSLLDMVNATGKIPEISGQVKKATTPPGAEESPNSQQSELKSPNFSSAENDNDPSKTTCEACKITFSRHETYMVHKQYYCATRHDPQAKRASANKLPAAHRIMRSRKRRKVYELSLSDQDSRPSVGQPGLFGLPTLGSPCTSQEAVENLGERFFPRCNMFPALAPKHFEASLTAAKLVHASKCHTTNHQETDTPIDLSKKCSPHSDKAGSSPKSLLDYHECTVCKISFNKVENYLAHKQNFCPMTGAQQDEFDSLEKTVLPDGNNFANIIDKSLAKCDKNGSCRLITQNGNIDPPHIENLPDVQTQADIQYLPKEESKNLFLSHCFYPRETKKANTPEQVSPFYGVKPTDFVNGGLVTPDESNEQKQSPNEGSEGGKGQPAPNGFSHSSDVPLSLLLKSSTVAAGMNENHRPEDTSLGSAPSPPERQLHNSQPPESHPSPTWAPESPSDPHGPPLQKLRTEKAAPIVAKGLNGTIPATGGKYCHLCDIQFNSLSNFITHKKFYCSFHSAEHIK</sequence>